<dbReference type="GeneID" id="57092095"/>
<organism evidence="1 2">
    <name type="scientific">Nostoc linckia z8</name>
    <dbReference type="NCBI Taxonomy" id="1628746"/>
    <lineage>
        <taxon>Bacteria</taxon>
        <taxon>Bacillati</taxon>
        <taxon>Cyanobacteriota</taxon>
        <taxon>Cyanophyceae</taxon>
        <taxon>Nostocales</taxon>
        <taxon>Nostocaceae</taxon>
        <taxon>Nostoc</taxon>
    </lineage>
</organism>
<dbReference type="Proteomes" id="UP000222310">
    <property type="component" value="Unassembled WGS sequence"/>
</dbReference>
<dbReference type="AlphaFoldDB" id="A0A9Q5ZGM4"/>
<dbReference type="RefSeq" id="WP_099065904.1">
    <property type="nucleotide sequence ID" value="NZ_LAHD01000002.1"/>
</dbReference>
<proteinExistence type="predicted"/>
<evidence type="ECO:0000313" key="2">
    <source>
        <dbReference type="Proteomes" id="UP000222310"/>
    </source>
</evidence>
<protein>
    <submittedName>
        <fullName evidence="1">Uncharacterized protein</fullName>
    </submittedName>
</protein>
<reference evidence="1 2" key="1">
    <citation type="submission" date="2015-02" db="EMBL/GenBank/DDBJ databases">
        <title>Nostoc linckia genome annotation.</title>
        <authorList>
            <person name="Zhou Z."/>
        </authorList>
    </citation>
    <scope>NUCLEOTIDE SEQUENCE [LARGE SCALE GENOMIC DNA]</scope>
    <source>
        <strain evidence="2">z8</strain>
    </source>
</reference>
<evidence type="ECO:0000313" key="1">
    <source>
        <dbReference type="EMBL" id="PHK07233.1"/>
    </source>
</evidence>
<comment type="caution">
    <text evidence="1">The sequence shown here is derived from an EMBL/GenBank/DDBJ whole genome shotgun (WGS) entry which is preliminary data.</text>
</comment>
<sequence>MEDLEIISVTAEANRIDVKTAMSTFGIGKSLFYGRYLKDCQITPVKATGRSYITWEEFELLRGYHLARNSSNEDLERFLTQINGQVAINAEQKTLMGLFKNFVPATIYQKLIFRLQLLEQYASVSHARLSTNELSQILEISNRTLWSKKEYQKLGFLFRRDRQGWQVLVNSDLERK</sequence>
<accession>A0A9Q5ZGM4</accession>
<name>A0A9Q5ZGM4_NOSLI</name>
<gene>
    <name evidence="1" type="ORF">VF08_01115</name>
</gene>
<dbReference type="EMBL" id="LAHD01000002">
    <property type="protein sequence ID" value="PHK07233.1"/>
    <property type="molecule type" value="Genomic_DNA"/>
</dbReference>